<dbReference type="EMBL" id="RFLY01000005">
    <property type="protein sequence ID" value="RMH93606.1"/>
    <property type="molecule type" value="Genomic_DNA"/>
</dbReference>
<dbReference type="PANTHER" id="PTHR41795">
    <property type="entry name" value="EXOPOLYSACCHARIDE SYNTHESIS PROTEIN"/>
    <property type="match status" value="1"/>
</dbReference>
<organism evidence="2 3">
    <name type="scientific">Solilutibacter pythonis</name>
    <dbReference type="NCBI Taxonomy" id="2483112"/>
    <lineage>
        <taxon>Bacteria</taxon>
        <taxon>Pseudomonadati</taxon>
        <taxon>Pseudomonadota</taxon>
        <taxon>Gammaproteobacteria</taxon>
        <taxon>Lysobacterales</taxon>
        <taxon>Lysobacteraceae</taxon>
        <taxon>Solilutibacter</taxon>
    </lineage>
</organism>
<feature type="transmembrane region" description="Helical" evidence="1">
    <location>
        <begin position="173"/>
        <end position="201"/>
    </location>
</feature>
<proteinExistence type="predicted"/>
<dbReference type="Proteomes" id="UP000275012">
    <property type="component" value="Unassembled WGS sequence"/>
</dbReference>
<evidence type="ECO:0000313" key="2">
    <source>
        <dbReference type="EMBL" id="RMH93606.1"/>
    </source>
</evidence>
<dbReference type="PANTHER" id="PTHR41795:SF1">
    <property type="entry name" value="EXOPOLYSACCHARIDE SYNTHESIS PROTEIN"/>
    <property type="match status" value="1"/>
</dbReference>
<feature type="transmembrane region" description="Helical" evidence="1">
    <location>
        <begin position="150"/>
        <end position="166"/>
    </location>
</feature>
<evidence type="ECO:0000256" key="1">
    <source>
        <dbReference type="SAM" id="Phobius"/>
    </source>
</evidence>
<keyword evidence="1" id="KW-0812">Transmembrane</keyword>
<accession>A0A3M2HV43</accession>
<dbReference type="RefSeq" id="WP_122101053.1">
    <property type="nucleotide sequence ID" value="NZ_RFLY01000005.1"/>
</dbReference>
<gene>
    <name evidence="2" type="ORF">EBB59_05035</name>
</gene>
<dbReference type="InterPro" id="IPR010331">
    <property type="entry name" value="ExoD"/>
</dbReference>
<dbReference type="AlphaFoldDB" id="A0A3M2HV43"/>
<comment type="caution">
    <text evidence="2">The sequence shown here is derived from an EMBL/GenBank/DDBJ whole genome shotgun (WGS) entry which is preliminary data.</text>
</comment>
<sequence length="208" mass="23089">MSEAGQRTTGARALLDQLAHGDPDDVLELGNILDGLGRRAFGVLLFLAIPPAFFPGVAALIGSPVVVLVGLHLLLCRQYVWLPRPLSERGPHRRLVIHFEQRFDRWFRRLERWVRPRWPRMIDHPLSGMYTGLLLILLGILLALPIPFTNVPFALLLLLVALALLERDGMLMAIGWAAGTIAVLVLGALSGELASALAHWIDDYRLMS</sequence>
<dbReference type="OrthoDB" id="5966050at2"/>
<reference evidence="2 3" key="1">
    <citation type="submission" date="2018-10" db="EMBL/GenBank/DDBJ databases">
        <title>Proposal of Lysobacter pythonis sp. nov. isolated from royal pythons (Python regius).</title>
        <authorList>
            <person name="Hans-Juergen B."/>
            <person name="Huptas C."/>
            <person name="Sandra B."/>
            <person name="Igor L."/>
            <person name="Joachim S."/>
            <person name="Siegfried S."/>
            <person name="Mareike W."/>
            <person name="Peter K."/>
        </authorList>
    </citation>
    <scope>NUCLEOTIDE SEQUENCE [LARGE SCALE GENOMIC DNA]</scope>
    <source>
        <strain evidence="2 3">4284/11</strain>
    </source>
</reference>
<evidence type="ECO:0000313" key="3">
    <source>
        <dbReference type="Proteomes" id="UP000275012"/>
    </source>
</evidence>
<dbReference type="Pfam" id="PF06055">
    <property type="entry name" value="ExoD"/>
    <property type="match status" value="1"/>
</dbReference>
<name>A0A3M2HV43_9GAMM</name>
<keyword evidence="3" id="KW-1185">Reference proteome</keyword>
<keyword evidence="1" id="KW-1133">Transmembrane helix</keyword>
<dbReference type="PIRSF" id="PIRSF033239">
    <property type="entry name" value="ExoD"/>
    <property type="match status" value="1"/>
</dbReference>
<keyword evidence="1" id="KW-0472">Membrane</keyword>
<protein>
    <submittedName>
        <fullName evidence="2">Exopolysaccharide biosynthesis protein</fullName>
    </submittedName>
</protein>